<evidence type="ECO:0000313" key="2">
    <source>
        <dbReference type="EMBL" id="QYS93791.1"/>
    </source>
</evidence>
<dbReference type="Proteomes" id="UP000826661">
    <property type="component" value="Chromosome I"/>
</dbReference>
<name>A0A8G0L120_9HYPO</name>
<feature type="region of interest" description="Disordered" evidence="1">
    <location>
        <begin position="59"/>
        <end position="79"/>
    </location>
</feature>
<gene>
    <name evidence="2" type="ORF">H0G86_001159</name>
</gene>
<reference evidence="2 3" key="1">
    <citation type="journal article" date="2021" name="BMC Genomics">
        <title>Telomere-to-telomere genome assembly of asparaginase-producing Trichoderma simmonsii.</title>
        <authorList>
            <person name="Chung D."/>
            <person name="Kwon Y.M."/>
            <person name="Yang Y."/>
        </authorList>
    </citation>
    <scope>NUCLEOTIDE SEQUENCE [LARGE SCALE GENOMIC DNA]</scope>
    <source>
        <strain evidence="2 3">GH-Sj1</strain>
    </source>
</reference>
<dbReference type="AlphaFoldDB" id="A0A8G0L120"/>
<sequence>MYVGTTNDPTRRYLISHDITRQNKNNPDIRVQHDISMVAKRKGSRITVKKKLKEWQRRRKEAGMARKCNARHAGRPASGSAIRWRIPAWAAAKRDRAGKRRLWDGRLLLTWNPVGL</sequence>
<evidence type="ECO:0000313" key="3">
    <source>
        <dbReference type="Proteomes" id="UP000826661"/>
    </source>
</evidence>
<protein>
    <submittedName>
        <fullName evidence="2">Uncharacterized protein</fullName>
    </submittedName>
</protein>
<organism evidence="2 3">
    <name type="scientific">Trichoderma simmonsii</name>
    <dbReference type="NCBI Taxonomy" id="1491479"/>
    <lineage>
        <taxon>Eukaryota</taxon>
        <taxon>Fungi</taxon>
        <taxon>Dikarya</taxon>
        <taxon>Ascomycota</taxon>
        <taxon>Pezizomycotina</taxon>
        <taxon>Sordariomycetes</taxon>
        <taxon>Hypocreomycetidae</taxon>
        <taxon>Hypocreales</taxon>
        <taxon>Hypocreaceae</taxon>
        <taxon>Trichoderma</taxon>
    </lineage>
</organism>
<proteinExistence type="predicted"/>
<evidence type="ECO:0000256" key="1">
    <source>
        <dbReference type="SAM" id="MobiDB-lite"/>
    </source>
</evidence>
<keyword evidence="3" id="KW-1185">Reference proteome</keyword>
<accession>A0A8G0L120</accession>
<dbReference type="EMBL" id="CP075864">
    <property type="protein sequence ID" value="QYS93791.1"/>
    <property type="molecule type" value="Genomic_DNA"/>
</dbReference>